<dbReference type="Gene3D" id="3.40.50.2300">
    <property type="match status" value="2"/>
</dbReference>
<organism evidence="4 5">
    <name type="scientific">Actinophytocola glycyrrhizae</name>
    <dbReference type="NCBI Taxonomy" id="2044873"/>
    <lineage>
        <taxon>Bacteria</taxon>
        <taxon>Bacillati</taxon>
        <taxon>Actinomycetota</taxon>
        <taxon>Actinomycetes</taxon>
        <taxon>Pseudonocardiales</taxon>
        <taxon>Pseudonocardiaceae</taxon>
    </lineage>
</organism>
<dbReference type="Proteomes" id="UP001595859">
    <property type="component" value="Unassembled WGS sequence"/>
</dbReference>
<dbReference type="RefSeq" id="WP_378054509.1">
    <property type="nucleotide sequence ID" value="NZ_JBHSIS010000002.1"/>
</dbReference>
<dbReference type="Pfam" id="PF13458">
    <property type="entry name" value="Peripla_BP_6"/>
    <property type="match status" value="1"/>
</dbReference>
<keyword evidence="5" id="KW-1185">Reference proteome</keyword>
<proteinExistence type="inferred from homology"/>
<evidence type="ECO:0000313" key="4">
    <source>
        <dbReference type="EMBL" id="MFC4852627.1"/>
    </source>
</evidence>
<gene>
    <name evidence="4" type="ORF">ACFPCV_03860</name>
</gene>
<evidence type="ECO:0000256" key="1">
    <source>
        <dbReference type="ARBA" id="ARBA00010062"/>
    </source>
</evidence>
<protein>
    <submittedName>
        <fullName evidence="4">ABC transporter substrate-binding protein</fullName>
    </submittedName>
</protein>
<dbReference type="InterPro" id="IPR051010">
    <property type="entry name" value="BCAA_transport"/>
</dbReference>
<dbReference type="PANTHER" id="PTHR30483">
    <property type="entry name" value="LEUCINE-SPECIFIC-BINDING PROTEIN"/>
    <property type="match status" value="1"/>
</dbReference>
<dbReference type="InterPro" id="IPR028082">
    <property type="entry name" value="Peripla_BP_I"/>
</dbReference>
<evidence type="ECO:0000313" key="5">
    <source>
        <dbReference type="Proteomes" id="UP001595859"/>
    </source>
</evidence>
<dbReference type="SUPFAM" id="SSF53822">
    <property type="entry name" value="Periplasmic binding protein-like I"/>
    <property type="match status" value="1"/>
</dbReference>
<dbReference type="PROSITE" id="PS51257">
    <property type="entry name" value="PROKAR_LIPOPROTEIN"/>
    <property type="match status" value="1"/>
</dbReference>
<sequence>MRHPVRRAVAACAAVTLLAAGCSGEDDPPPIRIGLLTALSGTQQAPGSDIRQGFLLYLETHDNVLGGREVELVTADEGENAQSSTPAAERLVERDDVDVLAGTISSGASGGVAAVATREKIPFVGANGRPKIEDTTWVWHTSFLTEDFGASLGRYMAEEIDGPVYVMGQDFVGAYEGMRGFLRAFRESGGVLANPSGEPTLTPMATVDYRTYLDGIPATGAKAVYGWYVAKQGVDFLKQYPTSAAASLPLYGSGATEGTKALPAIGAAALGVRSAFHYAPNLDNPANRAFVAAWDAKYPGVVPSGLAVSAYDAGAVLDRAIAAAGPDAGPAEINKAIGELGKIDSPRGEWEFGPRTHTPVQKWYLREVRRDGRSLSNAVIQDLVTLGS</sequence>
<comment type="caution">
    <text evidence="4">The sequence shown here is derived from an EMBL/GenBank/DDBJ whole genome shotgun (WGS) entry which is preliminary data.</text>
</comment>
<evidence type="ECO:0000259" key="3">
    <source>
        <dbReference type="Pfam" id="PF13458"/>
    </source>
</evidence>
<evidence type="ECO:0000256" key="2">
    <source>
        <dbReference type="ARBA" id="ARBA00022729"/>
    </source>
</evidence>
<dbReference type="InterPro" id="IPR028081">
    <property type="entry name" value="Leu-bd"/>
</dbReference>
<feature type="domain" description="Leucine-binding protein" evidence="3">
    <location>
        <begin position="30"/>
        <end position="372"/>
    </location>
</feature>
<name>A0ABV9RUI6_9PSEU</name>
<dbReference type="PANTHER" id="PTHR30483:SF6">
    <property type="entry name" value="PERIPLASMIC BINDING PROTEIN OF ABC TRANSPORTER FOR NATURAL AMINO ACIDS"/>
    <property type="match status" value="1"/>
</dbReference>
<comment type="similarity">
    <text evidence="1">Belongs to the leucine-binding protein family.</text>
</comment>
<dbReference type="EMBL" id="JBHSIS010000002">
    <property type="protein sequence ID" value="MFC4852627.1"/>
    <property type="molecule type" value="Genomic_DNA"/>
</dbReference>
<accession>A0ABV9RUI6</accession>
<reference evidence="5" key="1">
    <citation type="journal article" date="2019" name="Int. J. Syst. Evol. Microbiol.">
        <title>The Global Catalogue of Microorganisms (GCM) 10K type strain sequencing project: providing services to taxonomists for standard genome sequencing and annotation.</title>
        <authorList>
            <consortium name="The Broad Institute Genomics Platform"/>
            <consortium name="The Broad Institute Genome Sequencing Center for Infectious Disease"/>
            <person name="Wu L."/>
            <person name="Ma J."/>
        </authorList>
    </citation>
    <scope>NUCLEOTIDE SEQUENCE [LARGE SCALE GENOMIC DNA]</scope>
    <source>
        <strain evidence="5">ZS-22-S1</strain>
    </source>
</reference>
<keyword evidence="2" id="KW-0732">Signal</keyword>